<name>A0ACD1H0U9_9EURO</name>
<sequence length="143" mass="15802">MAFKNGLSERLDELRFPSPRSPPSESPFPGYNALSPTHSNFVSAFSRPSGDVRANLQRRFTTDSSKVSSWNYMNGVGGGAPAADPLDLLSSVSLVSFLDILVVTWCFVPMQSRSTKRFRYYDCLLNTHVPCACKQGLCSCPVW</sequence>
<dbReference type="Proteomes" id="UP000249661">
    <property type="component" value="Unassembled WGS sequence"/>
</dbReference>
<proteinExistence type="predicted"/>
<reference evidence="1" key="1">
    <citation type="submission" date="2018-02" db="EMBL/GenBank/DDBJ databases">
        <title>The genomes of Aspergillus section Nigri reveals drivers in fungal speciation.</title>
        <authorList>
            <consortium name="DOE Joint Genome Institute"/>
            <person name="Vesth T.C."/>
            <person name="Nybo J."/>
            <person name="Theobald S."/>
            <person name="Brandl J."/>
            <person name="Frisvad J.C."/>
            <person name="Nielsen K.F."/>
            <person name="Lyhne E.K."/>
            <person name="Kogle M.E."/>
            <person name="Kuo A."/>
            <person name="Riley R."/>
            <person name="Clum A."/>
            <person name="Nolan M."/>
            <person name="Lipzen A."/>
            <person name="Salamov A."/>
            <person name="Henrissat B."/>
            <person name="Wiebenga A."/>
            <person name="De vries R.P."/>
            <person name="Grigoriev I.V."/>
            <person name="Mortensen U.H."/>
            <person name="Andersen M.R."/>
            <person name="Baker S.E."/>
        </authorList>
    </citation>
    <scope>NUCLEOTIDE SEQUENCE</scope>
    <source>
        <strain evidence="1">CBS 121060</strain>
    </source>
</reference>
<evidence type="ECO:0000313" key="1">
    <source>
        <dbReference type="EMBL" id="RAH67023.1"/>
    </source>
</evidence>
<organism evidence="1 2">
    <name type="scientific">Aspergillus aculeatinus CBS 121060</name>
    <dbReference type="NCBI Taxonomy" id="1448322"/>
    <lineage>
        <taxon>Eukaryota</taxon>
        <taxon>Fungi</taxon>
        <taxon>Dikarya</taxon>
        <taxon>Ascomycota</taxon>
        <taxon>Pezizomycotina</taxon>
        <taxon>Eurotiomycetes</taxon>
        <taxon>Eurotiomycetidae</taxon>
        <taxon>Eurotiales</taxon>
        <taxon>Aspergillaceae</taxon>
        <taxon>Aspergillus</taxon>
        <taxon>Aspergillus subgen. Circumdati</taxon>
    </lineage>
</organism>
<protein>
    <submittedName>
        <fullName evidence="1">Uncharacterized protein</fullName>
    </submittedName>
</protein>
<keyword evidence="2" id="KW-1185">Reference proteome</keyword>
<accession>A0ACD1H0U9</accession>
<gene>
    <name evidence="1" type="ORF">BO66DRAFT_394065</name>
</gene>
<evidence type="ECO:0000313" key="2">
    <source>
        <dbReference type="Proteomes" id="UP000249661"/>
    </source>
</evidence>
<dbReference type="EMBL" id="KZ824977">
    <property type="protein sequence ID" value="RAH67023.1"/>
    <property type="molecule type" value="Genomic_DNA"/>
</dbReference>